<organism evidence="1 2">
    <name type="scientific">Aphis gossypii</name>
    <name type="common">Cotton aphid</name>
    <dbReference type="NCBI Taxonomy" id="80765"/>
    <lineage>
        <taxon>Eukaryota</taxon>
        <taxon>Metazoa</taxon>
        <taxon>Ecdysozoa</taxon>
        <taxon>Arthropoda</taxon>
        <taxon>Hexapoda</taxon>
        <taxon>Insecta</taxon>
        <taxon>Pterygota</taxon>
        <taxon>Neoptera</taxon>
        <taxon>Paraneoptera</taxon>
        <taxon>Hemiptera</taxon>
        <taxon>Sternorrhyncha</taxon>
        <taxon>Aphidomorpha</taxon>
        <taxon>Aphidoidea</taxon>
        <taxon>Aphididae</taxon>
        <taxon>Aphidini</taxon>
        <taxon>Aphis</taxon>
        <taxon>Aphis</taxon>
    </lineage>
</organism>
<protein>
    <submittedName>
        <fullName evidence="1">Uncharacterized protein</fullName>
    </submittedName>
</protein>
<dbReference type="InterPro" id="IPR043504">
    <property type="entry name" value="Peptidase_S1_PA_chymotrypsin"/>
</dbReference>
<sequence length="138" mass="16167">MTPYYYITVNVMYGLKACRESFDSEIQTTVNKTWREFICGVSNQELRNDRGYPLICNGFQYGIISHAYRTKMQASETGSIDYQVRFLIVDYHRKWIYGVIAADNQTDTNDGSPYEFPRIWISILPPLIIGLLLYKYCF</sequence>
<dbReference type="Proteomes" id="UP001154329">
    <property type="component" value="Chromosome 4"/>
</dbReference>
<gene>
    <name evidence="1" type="ORF">APHIGO_LOCUS10881</name>
</gene>
<proteinExistence type="predicted"/>
<accession>A0A9P0JDW6</accession>
<name>A0A9P0JDW6_APHGO</name>
<dbReference type="Gene3D" id="2.40.10.10">
    <property type="entry name" value="Trypsin-like serine proteases"/>
    <property type="match status" value="1"/>
</dbReference>
<dbReference type="SUPFAM" id="SSF50494">
    <property type="entry name" value="Trypsin-like serine proteases"/>
    <property type="match status" value="1"/>
</dbReference>
<dbReference type="InterPro" id="IPR009003">
    <property type="entry name" value="Peptidase_S1_PA"/>
</dbReference>
<dbReference type="AlphaFoldDB" id="A0A9P0JDW6"/>
<reference evidence="1" key="1">
    <citation type="submission" date="2022-02" db="EMBL/GenBank/DDBJ databases">
        <authorList>
            <person name="King R."/>
        </authorList>
    </citation>
    <scope>NUCLEOTIDE SEQUENCE</scope>
</reference>
<dbReference type="EMBL" id="OU899037">
    <property type="protein sequence ID" value="CAH1737322.1"/>
    <property type="molecule type" value="Genomic_DNA"/>
</dbReference>
<keyword evidence="2" id="KW-1185">Reference proteome</keyword>
<reference evidence="1" key="2">
    <citation type="submission" date="2022-10" db="EMBL/GenBank/DDBJ databases">
        <authorList>
            <consortium name="ENA_rothamsted_submissions"/>
            <consortium name="culmorum"/>
            <person name="King R."/>
        </authorList>
    </citation>
    <scope>NUCLEOTIDE SEQUENCE</scope>
</reference>
<evidence type="ECO:0000313" key="1">
    <source>
        <dbReference type="EMBL" id="CAH1737322.1"/>
    </source>
</evidence>
<evidence type="ECO:0000313" key="2">
    <source>
        <dbReference type="Proteomes" id="UP001154329"/>
    </source>
</evidence>